<reference evidence="3 4" key="1">
    <citation type="submission" date="2015-07" db="EMBL/GenBank/DDBJ databases">
        <title>Draft Genome Sequence of Malassezia furfur CBS1878 and Malassezia pachydermatis CBS1879.</title>
        <authorList>
            <person name="Triana S."/>
            <person name="Ohm R."/>
            <person name="Gonzalez A."/>
            <person name="DeCock H."/>
            <person name="Restrepo S."/>
            <person name="Celis A."/>
        </authorList>
    </citation>
    <scope>NUCLEOTIDE SEQUENCE [LARGE SCALE GENOMIC DNA]</scope>
    <source>
        <strain evidence="3 4">CBS 1879</strain>
    </source>
</reference>
<dbReference type="InterPro" id="IPR036249">
    <property type="entry name" value="Thioredoxin-like_sf"/>
</dbReference>
<dbReference type="SUPFAM" id="SSF52833">
    <property type="entry name" value="Thioredoxin-like"/>
    <property type="match status" value="1"/>
</dbReference>
<dbReference type="GeneID" id="28728074"/>
<organism evidence="3 4">
    <name type="scientific">Malassezia pachydermatis</name>
    <dbReference type="NCBI Taxonomy" id="77020"/>
    <lineage>
        <taxon>Eukaryota</taxon>
        <taxon>Fungi</taxon>
        <taxon>Dikarya</taxon>
        <taxon>Basidiomycota</taxon>
        <taxon>Ustilaginomycotina</taxon>
        <taxon>Malasseziomycetes</taxon>
        <taxon>Malasseziales</taxon>
        <taxon>Malasseziaceae</taxon>
        <taxon>Malassezia</taxon>
    </lineage>
</organism>
<proteinExistence type="predicted"/>
<gene>
    <name evidence="3" type="ORF">Malapachy_1698</name>
</gene>
<dbReference type="EMBL" id="LGAV01000007">
    <property type="protein sequence ID" value="KOS13084.1"/>
    <property type="molecule type" value="Genomic_DNA"/>
</dbReference>
<dbReference type="STRING" id="77020.A0A0M8MRV8"/>
<keyword evidence="4" id="KW-1185">Reference proteome</keyword>
<accession>A0A0M8MRV8</accession>
<dbReference type="Gene3D" id="3.40.30.10">
    <property type="entry name" value="Glutaredoxin"/>
    <property type="match status" value="1"/>
</dbReference>
<dbReference type="VEuPathDB" id="FungiDB:Malapachy_1698"/>
<sequence>MSLFVPSSVLSPESLGTIEVFGTILSTQTQSLLIALSELGIKFIHHPAMPNSPEVSQLSPFGTIPVMVHRPSAIYASKDIVCFYEMSAIAQYIDEVLNVQSSAEGKSDALMPKLADSHSGKYADSALLRAEVRQLCSVIRTYIQNVVEDQYVKPYFALRNNGASESDISVALSEQLDTAISALIYLERIIHNVQQKLNIGADADFLFGKPTWVAAHLFPILRDFRATGPKVLIGGPNERLPHLTKFLQSFENRPSAQAVLKGTFAASA</sequence>
<feature type="domain" description="GST C-terminal" evidence="2">
    <location>
        <begin position="125"/>
        <end position="268"/>
    </location>
</feature>
<dbReference type="Pfam" id="PF13409">
    <property type="entry name" value="GST_N_2"/>
    <property type="match status" value="1"/>
</dbReference>
<dbReference type="InterPro" id="IPR036282">
    <property type="entry name" value="Glutathione-S-Trfase_C_sf"/>
</dbReference>
<dbReference type="Gene3D" id="1.20.1050.10">
    <property type="match status" value="1"/>
</dbReference>
<keyword evidence="3" id="KW-0808">Transferase</keyword>
<evidence type="ECO:0000313" key="3">
    <source>
        <dbReference type="EMBL" id="KOS13084.1"/>
    </source>
</evidence>
<evidence type="ECO:0000313" key="4">
    <source>
        <dbReference type="Proteomes" id="UP000037751"/>
    </source>
</evidence>
<feature type="domain" description="GST N-terminal" evidence="1">
    <location>
        <begin position="16"/>
        <end position="101"/>
    </location>
</feature>
<evidence type="ECO:0000259" key="2">
    <source>
        <dbReference type="PROSITE" id="PS50405"/>
    </source>
</evidence>
<dbReference type="SUPFAM" id="SSF47616">
    <property type="entry name" value="GST C-terminal domain-like"/>
    <property type="match status" value="1"/>
</dbReference>
<comment type="caution">
    <text evidence="3">The sequence shown here is derived from an EMBL/GenBank/DDBJ whole genome shotgun (WGS) entry which is preliminary data.</text>
</comment>
<name>A0A0M8MRV8_9BASI</name>
<dbReference type="OrthoDB" id="249703at2759"/>
<evidence type="ECO:0000259" key="1">
    <source>
        <dbReference type="PROSITE" id="PS50404"/>
    </source>
</evidence>
<protein>
    <submittedName>
        <fullName evidence="3">Glutathione s-transferase</fullName>
    </submittedName>
</protein>
<dbReference type="InterPro" id="IPR004045">
    <property type="entry name" value="Glutathione_S-Trfase_N"/>
</dbReference>
<dbReference type="PROSITE" id="PS50405">
    <property type="entry name" value="GST_CTER"/>
    <property type="match status" value="1"/>
</dbReference>
<dbReference type="PROSITE" id="PS50404">
    <property type="entry name" value="GST_NTER"/>
    <property type="match status" value="1"/>
</dbReference>
<dbReference type="InterPro" id="IPR010987">
    <property type="entry name" value="Glutathione-S-Trfase_C-like"/>
</dbReference>
<dbReference type="Proteomes" id="UP000037751">
    <property type="component" value="Unassembled WGS sequence"/>
</dbReference>
<dbReference type="AlphaFoldDB" id="A0A0M8MRV8"/>
<dbReference type="GO" id="GO:0016740">
    <property type="term" value="F:transferase activity"/>
    <property type="evidence" value="ECO:0007669"/>
    <property type="project" value="UniProtKB-KW"/>
</dbReference>
<dbReference type="RefSeq" id="XP_017990716.1">
    <property type="nucleotide sequence ID" value="XM_018136199.1"/>
</dbReference>